<gene>
    <name evidence="1" type="ORF">G3446_19370</name>
</gene>
<keyword evidence="2" id="KW-1185">Reference proteome</keyword>
<dbReference type="Proteomes" id="UP000483379">
    <property type="component" value="Unassembled WGS sequence"/>
</dbReference>
<sequence>MLILADTDRIREMLGRFGLGLVQLEDAEPIPGSYWGDFEAGLIGDRLYARRSTPLHSILHEACHWICMDAERRARLHTDAGGDYAEEDAVCYLQILLAEAIPGAGRDPMLRDMDDWGYTFRLGSARAWFEQDAEDARAWLLAHGLIDPQGCPTWRVRDAVDLS</sequence>
<evidence type="ECO:0000313" key="2">
    <source>
        <dbReference type="Proteomes" id="UP000483379"/>
    </source>
</evidence>
<accession>A0A6M0K605</accession>
<proteinExistence type="predicted"/>
<evidence type="ECO:0000313" key="1">
    <source>
        <dbReference type="EMBL" id="NEV64017.1"/>
    </source>
</evidence>
<dbReference type="AlphaFoldDB" id="A0A6M0K605"/>
<comment type="caution">
    <text evidence="1">The sequence shown here is derived from an EMBL/GenBank/DDBJ whole genome shotgun (WGS) entry which is preliminary data.</text>
</comment>
<name>A0A6M0K605_9GAMM</name>
<protein>
    <submittedName>
        <fullName evidence="1">Uncharacterized protein</fullName>
    </submittedName>
</protein>
<reference evidence="1 2" key="1">
    <citation type="submission" date="2020-02" db="EMBL/GenBank/DDBJ databases">
        <title>Genome sequences of Thiorhodococcus mannitoliphagus and Thiorhodococcus minor, purple sulfur photosynthetic bacteria in the gammaproteobacterial family, Chromatiaceae.</title>
        <authorList>
            <person name="Aviles F.A."/>
            <person name="Meyer T.E."/>
            <person name="Kyndt J.A."/>
        </authorList>
    </citation>
    <scope>NUCLEOTIDE SEQUENCE [LARGE SCALE GENOMIC DNA]</scope>
    <source>
        <strain evidence="1 2">DSM 11518</strain>
    </source>
</reference>
<dbReference type="RefSeq" id="WP_164454507.1">
    <property type="nucleotide sequence ID" value="NZ_JAAIJQ010000071.1"/>
</dbReference>
<dbReference type="EMBL" id="JAAIJQ010000071">
    <property type="protein sequence ID" value="NEV64017.1"/>
    <property type="molecule type" value="Genomic_DNA"/>
</dbReference>
<organism evidence="1 2">
    <name type="scientific">Thiorhodococcus minor</name>
    <dbReference type="NCBI Taxonomy" id="57489"/>
    <lineage>
        <taxon>Bacteria</taxon>
        <taxon>Pseudomonadati</taxon>
        <taxon>Pseudomonadota</taxon>
        <taxon>Gammaproteobacteria</taxon>
        <taxon>Chromatiales</taxon>
        <taxon>Chromatiaceae</taxon>
        <taxon>Thiorhodococcus</taxon>
    </lineage>
</organism>